<dbReference type="Pfam" id="PF00497">
    <property type="entry name" value="SBP_bac_3"/>
    <property type="match status" value="1"/>
</dbReference>
<dbReference type="PATRIC" id="fig|1346791.3.peg.1983"/>
<evidence type="ECO:0000256" key="1">
    <source>
        <dbReference type="ARBA" id="ARBA00022729"/>
    </source>
</evidence>
<dbReference type="eggNOG" id="COG0834">
    <property type="taxonomic scope" value="Bacteria"/>
</dbReference>
<dbReference type="PANTHER" id="PTHR35936">
    <property type="entry name" value="MEMBRANE-BOUND LYTIC MUREIN TRANSGLYCOSYLASE F"/>
    <property type="match status" value="1"/>
</dbReference>
<dbReference type="Proteomes" id="UP000015523">
    <property type="component" value="Unassembled WGS sequence"/>
</dbReference>
<keyword evidence="1" id="KW-0732">Signal</keyword>
<dbReference type="AlphaFoldDB" id="T0J5W3"/>
<reference evidence="3 4" key="1">
    <citation type="journal article" date="2013" name="Genome Announc.">
        <title>Draft Genome Sequence of Sphingobium ummariense Strain RL-3, a Hexachlorocyclohexane-Degrading Bacterium.</title>
        <authorList>
            <person name="Kohli P."/>
            <person name="Dua A."/>
            <person name="Sangwan N."/>
            <person name="Oldach P."/>
            <person name="Khurana J.P."/>
            <person name="Lal R."/>
        </authorList>
    </citation>
    <scope>NUCLEOTIDE SEQUENCE [LARGE SCALE GENOMIC DNA]</scope>
    <source>
        <strain evidence="3 4">RL-3</strain>
    </source>
</reference>
<dbReference type="EMBL" id="AUWY01000074">
    <property type="protein sequence ID" value="EQB32187.1"/>
    <property type="molecule type" value="Genomic_DNA"/>
</dbReference>
<dbReference type="PANTHER" id="PTHR35936:SF17">
    <property type="entry name" value="ARGININE-BINDING EXTRACELLULAR PROTEIN ARTP"/>
    <property type="match status" value="1"/>
</dbReference>
<proteinExistence type="predicted"/>
<dbReference type="InterPro" id="IPR001638">
    <property type="entry name" value="Solute-binding_3/MltF_N"/>
</dbReference>
<dbReference type="Gene3D" id="3.40.190.10">
    <property type="entry name" value="Periplasmic binding protein-like II"/>
    <property type="match status" value="2"/>
</dbReference>
<organism evidence="3 4">
    <name type="scientific">Sphingobium ummariense RL-3</name>
    <dbReference type="NCBI Taxonomy" id="1346791"/>
    <lineage>
        <taxon>Bacteria</taxon>
        <taxon>Pseudomonadati</taxon>
        <taxon>Pseudomonadota</taxon>
        <taxon>Alphaproteobacteria</taxon>
        <taxon>Sphingomonadales</taxon>
        <taxon>Sphingomonadaceae</taxon>
        <taxon>Sphingobium</taxon>
    </lineage>
</organism>
<gene>
    <name evidence="3" type="ORF">M529_10315</name>
</gene>
<evidence type="ECO:0000259" key="2">
    <source>
        <dbReference type="SMART" id="SM00062"/>
    </source>
</evidence>
<accession>T0J5W3</accession>
<name>T0J5W3_9SPHN</name>
<dbReference type="SUPFAM" id="SSF53850">
    <property type="entry name" value="Periplasmic binding protein-like II"/>
    <property type="match status" value="1"/>
</dbReference>
<feature type="domain" description="Solute-binding protein family 3/N-terminal" evidence="2">
    <location>
        <begin position="14"/>
        <end position="233"/>
    </location>
</feature>
<evidence type="ECO:0000313" key="4">
    <source>
        <dbReference type="Proteomes" id="UP000015523"/>
    </source>
</evidence>
<comment type="caution">
    <text evidence="3">The sequence shown here is derived from an EMBL/GenBank/DDBJ whole genome shotgun (WGS) entry which is preliminary data.</text>
</comment>
<dbReference type="STRING" id="1346791.M529_10315"/>
<sequence length="234" mass="25406">MVLAACEPAREKGTLRIGSSPTGVPFSFVDPATNDLTGSMIDMAMAVTEAASIPVDTAITPFSALISSLLTHRIDLIAAAMLRTPEREKIVAFSKPLYEYGGGLVVHRDAGPFADLRAVRRLRVGAQVGTRFTDQLTEAGVANVATYESLADVMRDLDHGRLDAGYGDAPVLAYQLRVRPREKLRLAAEFVSPGKEALCLIMRRHDPALARIDAAIERLRPARLAQIRTQWGLT</sequence>
<protein>
    <recommendedName>
        <fullName evidence="2">Solute-binding protein family 3/N-terminal domain-containing protein</fullName>
    </recommendedName>
</protein>
<dbReference type="SMART" id="SM00062">
    <property type="entry name" value="PBPb"/>
    <property type="match status" value="1"/>
</dbReference>
<evidence type="ECO:0000313" key="3">
    <source>
        <dbReference type="EMBL" id="EQB32187.1"/>
    </source>
</evidence>
<keyword evidence="4" id="KW-1185">Reference proteome</keyword>
<dbReference type="CDD" id="cd13530">
    <property type="entry name" value="PBP2_peptides_like"/>
    <property type="match status" value="1"/>
</dbReference>